<feature type="domain" description="HTH tetR-type" evidence="6">
    <location>
        <begin position="12"/>
        <end position="72"/>
    </location>
</feature>
<keyword evidence="8" id="KW-1185">Reference proteome</keyword>
<accession>A0ABT4UZ47</accession>
<dbReference type="SUPFAM" id="SSF48498">
    <property type="entry name" value="Tetracyclin repressor-like, C-terminal domain"/>
    <property type="match status" value="1"/>
</dbReference>
<dbReference type="Proteomes" id="UP001210380">
    <property type="component" value="Unassembled WGS sequence"/>
</dbReference>
<keyword evidence="3 5" id="KW-0238">DNA-binding</keyword>
<keyword evidence="1" id="KW-0678">Repressor</keyword>
<proteinExistence type="predicted"/>
<dbReference type="PRINTS" id="PR00400">
    <property type="entry name" value="TETREPRESSOR"/>
</dbReference>
<dbReference type="Pfam" id="PF00440">
    <property type="entry name" value="TetR_N"/>
    <property type="match status" value="1"/>
</dbReference>
<dbReference type="SUPFAM" id="SSF46689">
    <property type="entry name" value="Homeodomain-like"/>
    <property type="match status" value="1"/>
</dbReference>
<comment type="caution">
    <text evidence="7">The sequence shown here is derived from an EMBL/GenBank/DDBJ whole genome shotgun (WGS) entry which is preliminary data.</text>
</comment>
<evidence type="ECO:0000256" key="4">
    <source>
        <dbReference type="ARBA" id="ARBA00023163"/>
    </source>
</evidence>
<dbReference type="InterPro" id="IPR001647">
    <property type="entry name" value="HTH_TetR"/>
</dbReference>
<name>A0ABT4UZ47_9PSEU</name>
<dbReference type="PANTHER" id="PTHR30055">
    <property type="entry name" value="HTH-TYPE TRANSCRIPTIONAL REGULATOR RUTR"/>
    <property type="match status" value="1"/>
</dbReference>
<evidence type="ECO:0000259" key="6">
    <source>
        <dbReference type="PROSITE" id="PS50977"/>
    </source>
</evidence>
<dbReference type="Pfam" id="PF02909">
    <property type="entry name" value="TetR_C_1"/>
    <property type="match status" value="1"/>
</dbReference>
<evidence type="ECO:0000256" key="5">
    <source>
        <dbReference type="PROSITE-ProRule" id="PRU00335"/>
    </source>
</evidence>
<evidence type="ECO:0000256" key="1">
    <source>
        <dbReference type="ARBA" id="ARBA00022491"/>
    </source>
</evidence>
<evidence type="ECO:0000256" key="2">
    <source>
        <dbReference type="ARBA" id="ARBA00023015"/>
    </source>
</evidence>
<evidence type="ECO:0000256" key="3">
    <source>
        <dbReference type="ARBA" id="ARBA00023125"/>
    </source>
</evidence>
<feature type="DNA-binding region" description="H-T-H motif" evidence="5">
    <location>
        <begin position="35"/>
        <end position="54"/>
    </location>
</feature>
<keyword evidence="4" id="KW-0804">Transcription</keyword>
<dbReference type="PRINTS" id="PR00455">
    <property type="entry name" value="HTHTETR"/>
</dbReference>
<keyword evidence="2" id="KW-0805">Transcription regulation</keyword>
<reference evidence="7 8" key="1">
    <citation type="submission" date="2022-11" db="EMBL/GenBank/DDBJ databases">
        <title>Draft genome sequence of Saccharopolyspora sp. WRP15-2 isolated from rhizosphere soils of wild rice in Thailand.</title>
        <authorList>
            <person name="Duangmal K."/>
            <person name="Kammanee S."/>
            <person name="Muangham S."/>
        </authorList>
    </citation>
    <scope>NUCLEOTIDE SEQUENCE [LARGE SCALE GENOMIC DNA]</scope>
    <source>
        <strain evidence="7 8">WRP15-2</strain>
    </source>
</reference>
<dbReference type="Gene3D" id="1.10.357.10">
    <property type="entry name" value="Tetracycline Repressor, domain 2"/>
    <property type="match status" value="1"/>
</dbReference>
<dbReference type="InterPro" id="IPR050109">
    <property type="entry name" value="HTH-type_TetR-like_transc_reg"/>
</dbReference>
<evidence type="ECO:0000313" key="8">
    <source>
        <dbReference type="Proteomes" id="UP001210380"/>
    </source>
</evidence>
<gene>
    <name evidence="7" type="ORF">OU415_16105</name>
</gene>
<dbReference type="InterPro" id="IPR004111">
    <property type="entry name" value="Repressor_TetR_C"/>
</dbReference>
<dbReference type="PANTHER" id="PTHR30055:SF151">
    <property type="entry name" value="TRANSCRIPTIONAL REGULATORY PROTEIN"/>
    <property type="match status" value="1"/>
</dbReference>
<dbReference type="InterPro" id="IPR036271">
    <property type="entry name" value="Tet_transcr_reg_TetR-rel_C_sf"/>
</dbReference>
<dbReference type="InterPro" id="IPR009057">
    <property type="entry name" value="Homeodomain-like_sf"/>
</dbReference>
<dbReference type="RefSeq" id="WP_270949593.1">
    <property type="nucleotide sequence ID" value="NZ_JAQGLA010000021.1"/>
</dbReference>
<dbReference type="InterPro" id="IPR003012">
    <property type="entry name" value="Tet_transcr_reg_TetR"/>
</dbReference>
<evidence type="ECO:0000313" key="7">
    <source>
        <dbReference type="EMBL" id="MDA3626968.1"/>
    </source>
</evidence>
<dbReference type="PROSITE" id="PS50977">
    <property type="entry name" value="HTH_TETR_2"/>
    <property type="match status" value="1"/>
</dbReference>
<organism evidence="7 8">
    <name type="scientific">Saccharopolyspora oryzae</name>
    <dbReference type="NCBI Taxonomy" id="2997343"/>
    <lineage>
        <taxon>Bacteria</taxon>
        <taxon>Bacillati</taxon>
        <taxon>Actinomycetota</taxon>
        <taxon>Actinomycetes</taxon>
        <taxon>Pseudonocardiales</taxon>
        <taxon>Pseudonocardiaceae</taxon>
        <taxon>Saccharopolyspora</taxon>
    </lineage>
</organism>
<dbReference type="EMBL" id="JAQGLA010000021">
    <property type="protein sequence ID" value="MDA3626968.1"/>
    <property type="molecule type" value="Genomic_DNA"/>
</dbReference>
<sequence>MPTSRTRGQRAGLTRQDVLGAALALVDREGLEVLSMRRLGAELGVEAMTLYHYVSNKEALLDGLVEQLFAEVIAPQDSSGSWQADLRNYAHAMREALLAHPNAIPLVVSRPAVTSRNLEIVEGVLATLHAAGFTLEVGLDVLFSLTGFVLGHVVTATSPGGELVDASEQVRNLSDVDPGEFPLLAAAAAGASSQAGAKSRFDFALDAMLAGFEQARITS</sequence>
<protein>
    <submittedName>
        <fullName evidence="7">TetR/AcrR family transcriptional regulator C-terminal domain-containing protein</fullName>
    </submittedName>
</protein>